<dbReference type="PANTHER" id="PTHR12526">
    <property type="entry name" value="GLYCOSYLTRANSFERASE"/>
    <property type="match status" value="1"/>
</dbReference>
<evidence type="ECO:0000313" key="2">
    <source>
        <dbReference type="EMBL" id="MDW8549520.1"/>
    </source>
</evidence>
<dbReference type="Proteomes" id="UP001204439">
    <property type="component" value="Unassembled WGS sequence"/>
</dbReference>
<name>A0ABU4JIK5_9FLAO</name>
<organism evidence="2 3">
    <name type="scientific">Epilithonimonas ginsengisoli</name>
    <dbReference type="NCBI Taxonomy" id="1245592"/>
    <lineage>
        <taxon>Bacteria</taxon>
        <taxon>Pseudomonadati</taxon>
        <taxon>Bacteroidota</taxon>
        <taxon>Flavobacteriia</taxon>
        <taxon>Flavobacteriales</taxon>
        <taxon>Weeksellaceae</taxon>
        <taxon>Chryseobacterium group</taxon>
        <taxon>Epilithonimonas</taxon>
    </lineage>
</organism>
<accession>A0ABU4JIK5</accession>
<dbReference type="GO" id="GO:0016757">
    <property type="term" value="F:glycosyltransferase activity"/>
    <property type="evidence" value="ECO:0007669"/>
    <property type="project" value="UniProtKB-KW"/>
</dbReference>
<keyword evidence="2" id="KW-0328">Glycosyltransferase</keyword>
<evidence type="ECO:0000259" key="1">
    <source>
        <dbReference type="Pfam" id="PF00534"/>
    </source>
</evidence>
<keyword evidence="2" id="KW-0808">Transferase</keyword>
<dbReference type="EMBL" id="JAMXLT020000019">
    <property type="protein sequence ID" value="MDW8549520.1"/>
    <property type="molecule type" value="Genomic_DNA"/>
</dbReference>
<dbReference type="Pfam" id="PF00534">
    <property type="entry name" value="Glycos_transf_1"/>
    <property type="match status" value="1"/>
</dbReference>
<sequence length="364" mass="41623">MKKNIAIVTNSNNLYSETFIQAHKNIDANVFFYYSGRIPEMLENYGPLYKHSFKQIIHRLYYRLFKNKNISAYLFRESLKENKIDTVLSEFGTNAVHILDICRQENMPLVTYFFGFDAYKTEVLKEYANQYKALFEYCKAIMVVSLDMKEQLISLGCDEKKIVYSPCAASDIFLKVQPSFEEPKSFIALGRFVNKKSPDSTILAFKKVIEKYPETKLYFGGNGVLEETSKRLVNYFNLNSNIKFIGVQDQNSYIRYFQKVAAFVQHSITAEDGDKEGTPVAILEASLAGLPIISTLHAGIPEVVINGETGILVEEHDINGMANAIIQIIENTDRAKMMGEKGRNYVKQNFSMQSHLEILEKTLF</sequence>
<feature type="domain" description="Glycosyl transferase family 1" evidence="1">
    <location>
        <begin position="175"/>
        <end position="344"/>
    </location>
</feature>
<dbReference type="SUPFAM" id="SSF53756">
    <property type="entry name" value="UDP-Glycosyltransferase/glycogen phosphorylase"/>
    <property type="match status" value="1"/>
</dbReference>
<dbReference type="RefSeq" id="WP_063969292.1">
    <property type="nucleotide sequence ID" value="NZ_JAMXLT020000019.1"/>
</dbReference>
<dbReference type="EC" id="2.4.-.-" evidence="2"/>
<keyword evidence="3" id="KW-1185">Reference proteome</keyword>
<gene>
    <name evidence="2" type="ORF">NG800_011405</name>
</gene>
<dbReference type="InterPro" id="IPR001296">
    <property type="entry name" value="Glyco_trans_1"/>
</dbReference>
<dbReference type="PANTHER" id="PTHR12526:SF630">
    <property type="entry name" value="GLYCOSYLTRANSFERASE"/>
    <property type="match status" value="1"/>
</dbReference>
<evidence type="ECO:0000313" key="3">
    <source>
        <dbReference type="Proteomes" id="UP001204439"/>
    </source>
</evidence>
<proteinExistence type="predicted"/>
<reference evidence="2 3" key="1">
    <citation type="submission" date="2023-11" db="EMBL/GenBank/DDBJ databases">
        <title>First isolation, identification, and characterization of non-pathogenic Epilithonimonas ginsengisoli isolated from diseased farmed rainbow trout (Oncorhynchus mykiss) in Chile.</title>
        <authorList>
            <person name="Miranda C.D."/>
            <person name="Irgang R."/>
            <person name="Concha C."/>
            <person name="Rojas R."/>
            <person name="Avendano R."/>
        </authorList>
    </citation>
    <scope>NUCLEOTIDE SEQUENCE [LARGE SCALE GENOMIC DNA]</scope>
    <source>
        <strain evidence="2 3">FP99</strain>
    </source>
</reference>
<protein>
    <submittedName>
        <fullName evidence="2">Glycosyltransferase</fullName>
        <ecNumber evidence="2">2.4.-.-</ecNumber>
    </submittedName>
</protein>
<dbReference type="Gene3D" id="3.40.50.2000">
    <property type="entry name" value="Glycogen Phosphorylase B"/>
    <property type="match status" value="2"/>
</dbReference>
<comment type="caution">
    <text evidence="2">The sequence shown here is derived from an EMBL/GenBank/DDBJ whole genome shotgun (WGS) entry which is preliminary data.</text>
</comment>